<evidence type="ECO:0000256" key="3">
    <source>
        <dbReference type="SAM" id="MobiDB-lite"/>
    </source>
</evidence>
<dbReference type="EMBL" id="BKCJ010002775">
    <property type="protein sequence ID" value="GEU50836.1"/>
    <property type="molecule type" value="Genomic_DNA"/>
</dbReference>
<dbReference type="Pfam" id="PF00956">
    <property type="entry name" value="NAP"/>
    <property type="match status" value="1"/>
</dbReference>
<feature type="region of interest" description="Disordered" evidence="3">
    <location>
        <begin position="1"/>
        <end position="20"/>
    </location>
</feature>
<comment type="caution">
    <text evidence="6">The sequence shown here is derived from an EMBL/GenBank/DDBJ whole genome shotgun (WGS) entry which is preliminary data.</text>
</comment>
<comment type="similarity">
    <text evidence="1">Belongs to the nucleosome assembly protein (NAP) family.</text>
</comment>
<dbReference type="PANTHER" id="PTHR11439:SF483">
    <property type="entry name" value="PEPTIDE SYNTHASE GLIP-LIKE, PUTATIVE (AFU_ORTHOLOGUE AFUA_3G12920)-RELATED"/>
    <property type="match status" value="1"/>
</dbReference>
<accession>A0A6L2KNC5</accession>
<evidence type="ECO:0000256" key="2">
    <source>
        <dbReference type="ARBA" id="ARBA00023186"/>
    </source>
</evidence>
<feature type="domain" description="Reverse transcriptase Ty1/copia-type" evidence="4">
    <location>
        <begin position="185"/>
        <end position="240"/>
    </location>
</feature>
<sequence length="921" mass="103795">MGDRVMCDNSRGKKQDVEDQHRNVKLSKNKMSVTACVPMCQILHCLLILLQLVEIVLFIVDSRCSKHMTGNLKLLINFMEKFLGTVKFGNDQIAPILGFGDLVQGAVTIKRVYYVEGLNHNLFSVSQFCDANLEVTFRKSRCYICDLKGNDLLTDETHEVLIDFLRFVQRGLQAQEELHQFDRLEVYELVDRPLCKNVINMKWLWKNKRDEENTVIRNKSRLVAKGYAQKEGVDFEESFASEEVYVNQPNGFVDPYHPDKVYRLKKALYGLKQAPRAWYDELSNFLVSKGFSKGIQIHQSPRGIFINQAKYAQEILIKHGMISCDSVGIPMATKHLDANLSGTLIDQTKYHSMVEALMYLTTSRPDIMHATCYCARYQAKPTEKHLTASTSGVIQFLDGDKLVSWSSKKQDCTSKSFTEADKNVSKGPFPKSSKFSADDYDVLVAHSAPFRKFSEPFLCLIGISRNYTLGDDTYPTFLRDDGTGGCLSLYIVQLVKFGERERTEEQAKLLDSTVGRIVTLLPVAHAYSESKLEANVERLFNEGGSVDQVDSVVGGGLEAETGIATGVWIVANKNVVAERRKPVLTLPMVTSSVSATPEREGNALLDFATEGNLRTIGPIVRFVIFSDSSYYSSTNASGAEVDYVIRPDDAGPSYLPGKELSMGSSEIRDIDYEKLFTEFSVRTDHQACLSAEHEVTDDSTDKGVPNFWLTAMKSNDVLADEISESDEGALRYLKEGIDTSLRIYKHSKPDARILLKGSKDDANMLQILRVDWYTSGDILEGTSNLGNKLFVKRVRVAVDCFEIIKVYSDCAHIAKVVSLCSFEQDDWFVYMAFEKITGTLVDYMGKLRNVVHALMQLHKNGIIHEDVALQHVLMRRGSAHVEEQHLRELYHFYAVALMGFKKVDPDRWEVTNEGFQKSGSR</sequence>
<dbReference type="SUPFAM" id="SSF143113">
    <property type="entry name" value="NAP-like"/>
    <property type="match status" value="1"/>
</dbReference>
<dbReference type="Pfam" id="PF22936">
    <property type="entry name" value="Pol_BBD"/>
    <property type="match status" value="1"/>
</dbReference>
<feature type="domain" description="Retrovirus-related Pol polyprotein from transposon TNT 1-94-like beta-barrel" evidence="5">
    <location>
        <begin position="58"/>
        <end position="131"/>
    </location>
</feature>
<dbReference type="InterPro" id="IPR054722">
    <property type="entry name" value="PolX-like_BBD"/>
</dbReference>
<dbReference type="InterPro" id="IPR002164">
    <property type="entry name" value="NAP_family"/>
</dbReference>
<dbReference type="Gene3D" id="1.10.510.10">
    <property type="entry name" value="Transferase(Phosphotransferase) domain 1"/>
    <property type="match status" value="1"/>
</dbReference>
<dbReference type="GO" id="GO:0006334">
    <property type="term" value="P:nucleosome assembly"/>
    <property type="evidence" value="ECO:0007669"/>
    <property type="project" value="InterPro"/>
</dbReference>
<feature type="domain" description="Reverse transcriptase Ty1/copia-type" evidence="4">
    <location>
        <begin position="242"/>
        <end position="293"/>
    </location>
</feature>
<dbReference type="GO" id="GO:0005634">
    <property type="term" value="C:nucleus"/>
    <property type="evidence" value="ECO:0007669"/>
    <property type="project" value="InterPro"/>
</dbReference>
<dbReference type="PANTHER" id="PTHR11439">
    <property type="entry name" value="GAG-POL-RELATED RETROTRANSPOSON"/>
    <property type="match status" value="1"/>
</dbReference>
<protein>
    <recommendedName>
        <fullName evidence="7">Reverse transcriptase Ty1/copia-type domain-containing protein</fullName>
    </recommendedName>
</protein>
<dbReference type="Pfam" id="PF07727">
    <property type="entry name" value="RVT_2"/>
    <property type="match status" value="2"/>
</dbReference>
<reference evidence="6" key="1">
    <citation type="journal article" date="2019" name="Sci. Rep.">
        <title>Draft genome of Tanacetum cinerariifolium, the natural source of mosquito coil.</title>
        <authorList>
            <person name="Yamashiro T."/>
            <person name="Shiraishi A."/>
            <person name="Satake H."/>
            <person name="Nakayama K."/>
        </authorList>
    </citation>
    <scope>NUCLEOTIDE SEQUENCE</scope>
</reference>
<dbReference type="GO" id="GO:0000724">
    <property type="term" value="P:double-strand break repair via homologous recombination"/>
    <property type="evidence" value="ECO:0007669"/>
    <property type="project" value="UniProtKB-ARBA"/>
</dbReference>
<dbReference type="SUPFAM" id="SSF56112">
    <property type="entry name" value="Protein kinase-like (PK-like)"/>
    <property type="match status" value="1"/>
</dbReference>
<proteinExistence type="inferred from homology"/>
<organism evidence="6">
    <name type="scientific">Tanacetum cinerariifolium</name>
    <name type="common">Dalmatian daisy</name>
    <name type="synonym">Chrysanthemum cinerariifolium</name>
    <dbReference type="NCBI Taxonomy" id="118510"/>
    <lineage>
        <taxon>Eukaryota</taxon>
        <taxon>Viridiplantae</taxon>
        <taxon>Streptophyta</taxon>
        <taxon>Embryophyta</taxon>
        <taxon>Tracheophyta</taxon>
        <taxon>Spermatophyta</taxon>
        <taxon>Magnoliopsida</taxon>
        <taxon>eudicotyledons</taxon>
        <taxon>Gunneridae</taxon>
        <taxon>Pentapetalae</taxon>
        <taxon>asterids</taxon>
        <taxon>campanulids</taxon>
        <taxon>Asterales</taxon>
        <taxon>Asteraceae</taxon>
        <taxon>Asteroideae</taxon>
        <taxon>Anthemideae</taxon>
        <taxon>Anthemidinae</taxon>
        <taxon>Tanacetum</taxon>
    </lineage>
</organism>
<evidence type="ECO:0000256" key="1">
    <source>
        <dbReference type="ARBA" id="ARBA00009947"/>
    </source>
</evidence>
<dbReference type="InterPro" id="IPR013103">
    <property type="entry name" value="RVT_2"/>
</dbReference>
<evidence type="ECO:0000259" key="5">
    <source>
        <dbReference type="Pfam" id="PF22936"/>
    </source>
</evidence>
<dbReference type="AlphaFoldDB" id="A0A6L2KNC5"/>
<evidence type="ECO:0000313" key="6">
    <source>
        <dbReference type="EMBL" id="GEU50836.1"/>
    </source>
</evidence>
<evidence type="ECO:0000259" key="4">
    <source>
        <dbReference type="Pfam" id="PF07727"/>
    </source>
</evidence>
<gene>
    <name evidence="6" type="ORF">Tci_022814</name>
</gene>
<dbReference type="Gene3D" id="3.30.1120.90">
    <property type="entry name" value="Nucleosome assembly protein"/>
    <property type="match status" value="1"/>
</dbReference>
<keyword evidence="2" id="KW-0143">Chaperone</keyword>
<dbReference type="InterPro" id="IPR011009">
    <property type="entry name" value="Kinase-like_dom_sf"/>
</dbReference>
<name>A0A6L2KNC5_TANCI</name>
<dbReference type="InterPro" id="IPR037231">
    <property type="entry name" value="NAP-like_sf"/>
</dbReference>
<dbReference type="GO" id="GO:0042393">
    <property type="term" value="F:histone binding"/>
    <property type="evidence" value="ECO:0007669"/>
    <property type="project" value="UniProtKB-ARBA"/>
</dbReference>
<evidence type="ECO:0008006" key="7">
    <source>
        <dbReference type="Google" id="ProtNLM"/>
    </source>
</evidence>